<dbReference type="GO" id="GO:0036064">
    <property type="term" value="C:ciliary basal body"/>
    <property type="evidence" value="ECO:0007669"/>
    <property type="project" value="TreeGrafter"/>
</dbReference>
<evidence type="ECO:0000259" key="10">
    <source>
        <dbReference type="Pfam" id="PF23353"/>
    </source>
</evidence>
<dbReference type="GO" id="GO:0034464">
    <property type="term" value="C:BBSome"/>
    <property type="evidence" value="ECO:0007669"/>
    <property type="project" value="InterPro"/>
</dbReference>
<feature type="domain" description="Ciliary BBSome complex subunit 2 middle region" evidence="8">
    <location>
        <begin position="41"/>
        <end position="148"/>
    </location>
</feature>
<evidence type="ECO:0000313" key="12">
    <source>
        <dbReference type="Proteomes" id="UP000292052"/>
    </source>
</evidence>
<evidence type="ECO:0000256" key="3">
    <source>
        <dbReference type="ARBA" id="ARBA00022490"/>
    </source>
</evidence>
<keyword evidence="3" id="KW-0963">Cytoplasm</keyword>
<dbReference type="InterPro" id="IPR016616">
    <property type="entry name" value="Bardet-Biedl_syndrome_2_prot"/>
</dbReference>
<dbReference type="EMBL" id="QDEB01054581">
    <property type="protein sequence ID" value="RZC37227.1"/>
    <property type="molecule type" value="Genomic_DNA"/>
</dbReference>
<dbReference type="InterPro" id="IPR011047">
    <property type="entry name" value="Quinoprotein_ADH-like_sf"/>
</dbReference>
<name>A0A482VY69_ASBVE</name>
<evidence type="ECO:0000256" key="2">
    <source>
        <dbReference type="ARBA" id="ARBA00004245"/>
    </source>
</evidence>
<dbReference type="InterPro" id="IPR029333">
    <property type="entry name" value="BBS2_GAE_dom"/>
</dbReference>
<comment type="subcellular location">
    <subcellularLocation>
        <location evidence="1">Cell projection</location>
        <location evidence="1">Cilium</location>
    </subcellularLocation>
    <subcellularLocation>
        <location evidence="2">Cytoplasm</location>
        <location evidence="2">Cytoskeleton</location>
    </subcellularLocation>
</comment>
<dbReference type="Pfam" id="PF23353">
    <property type="entry name" value="BBS2_hp"/>
    <property type="match status" value="1"/>
</dbReference>
<keyword evidence="6" id="KW-0966">Cell projection</keyword>
<evidence type="ECO:0000259" key="8">
    <source>
        <dbReference type="Pfam" id="PF14783"/>
    </source>
</evidence>
<dbReference type="Gene3D" id="2.130.10.10">
    <property type="entry name" value="YVTN repeat-like/Quinoprotein amine dehydrogenase"/>
    <property type="match status" value="1"/>
</dbReference>
<dbReference type="Pfam" id="PF23350">
    <property type="entry name" value="BBS2_pf"/>
    <property type="match status" value="1"/>
</dbReference>
<dbReference type="InterPro" id="IPR029429">
    <property type="entry name" value="BBS2_Mid"/>
</dbReference>
<accession>A0A482VY69</accession>
<dbReference type="OrthoDB" id="2120021at2759"/>
<feature type="domain" description="BBS2 hairpin" evidence="10">
    <location>
        <begin position="463"/>
        <end position="557"/>
    </location>
</feature>
<dbReference type="SUPFAM" id="SSF50998">
    <property type="entry name" value="Quinoprotein alcohol dehydrogenase-like"/>
    <property type="match status" value="1"/>
</dbReference>
<keyword evidence="12" id="KW-1185">Reference proteome</keyword>
<sequence>MGSFKDSKSQIVMVGGNSSVHGFDYKGNEIFWTAVGDVVTSLILMDYNRDGSNELIVSSEDFNIRIFKGDQIIAEHVETEVVTGLAVLPENRFAYSVSNGTVGVYEQDVRLWRVKSKHFAISMQNYDLLGQGSTQLVTGWSNGKIDCRSIKTGEVLFKDTMNAGVAGVIEGDYRSIGKSDVICASSEGEVRGYTTTKSLTTPPGSGLEQDTVRELLARKQALILELKHYDNNTKYNEDVTNQMDSYENNGVIPANTRLQIGIATSEEKSKNNQVEIFVSTNNNTIIKAVVIFAEGIFKGETHVVHPPQSKLSPELLIPLFIPRDSPVDIHIKALVGYPNSVQFHVFEITRQLPRFSMYSLMPTSQKRSENYVEFKINERLQRICMWINQNFLLASDIEAEYGPYLKVYLKCLRDASELTMVFELTGKTIFYTDNMSLAADLVQSLAAFLKLENLESKVSFMNEEENLKTYMEKLTEIQDARLRLGTDVADRLGQIRVLVVRAEDSRLNDIKEIPKYYNELNILNKELINSYNIRLHNYNEGLETMKSINSIIQRASRLRVGPNSASMINYCRIAIKNNNTEGLLKIIRTGEM</sequence>
<dbReference type="PANTHER" id="PTHR32465:SF0">
    <property type="entry name" value="BARDET-BIEDL SYNDROME 2 PROTEIN"/>
    <property type="match status" value="1"/>
</dbReference>
<organism evidence="11 12">
    <name type="scientific">Asbolus verrucosus</name>
    <name type="common">Desert ironclad beetle</name>
    <dbReference type="NCBI Taxonomy" id="1661398"/>
    <lineage>
        <taxon>Eukaryota</taxon>
        <taxon>Metazoa</taxon>
        <taxon>Ecdysozoa</taxon>
        <taxon>Arthropoda</taxon>
        <taxon>Hexapoda</taxon>
        <taxon>Insecta</taxon>
        <taxon>Pterygota</taxon>
        <taxon>Neoptera</taxon>
        <taxon>Endopterygota</taxon>
        <taxon>Coleoptera</taxon>
        <taxon>Polyphaga</taxon>
        <taxon>Cucujiformia</taxon>
        <taxon>Tenebrionidae</taxon>
        <taxon>Pimeliinae</taxon>
        <taxon>Asbolus</taxon>
    </lineage>
</organism>
<dbReference type="GO" id="GO:0031514">
    <property type="term" value="C:motile cilium"/>
    <property type="evidence" value="ECO:0007669"/>
    <property type="project" value="TreeGrafter"/>
</dbReference>
<dbReference type="Proteomes" id="UP000292052">
    <property type="component" value="Unassembled WGS sequence"/>
</dbReference>
<keyword evidence="4" id="KW-0969">Cilium</keyword>
<feature type="non-terminal residue" evidence="11">
    <location>
        <position position="592"/>
    </location>
</feature>
<proteinExistence type="predicted"/>
<gene>
    <name evidence="11" type="ORF">BDFB_008290</name>
</gene>
<evidence type="ECO:0000256" key="5">
    <source>
        <dbReference type="ARBA" id="ARBA00023212"/>
    </source>
</evidence>
<dbReference type="PANTHER" id="PTHR32465">
    <property type="entry name" value="BARDET-BIEDL SYNDROME 2 PROTEIN"/>
    <property type="match status" value="1"/>
</dbReference>
<dbReference type="InterPro" id="IPR015943">
    <property type="entry name" value="WD40/YVTN_repeat-like_dom_sf"/>
</dbReference>
<dbReference type="InterPro" id="IPR055380">
    <property type="entry name" value="BBS2_hp_dom"/>
</dbReference>
<evidence type="ECO:0000256" key="1">
    <source>
        <dbReference type="ARBA" id="ARBA00004138"/>
    </source>
</evidence>
<dbReference type="GO" id="GO:0016020">
    <property type="term" value="C:membrane"/>
    <property type="evidence" value="ECO:0007669"/>
    <property type="project" value="TreeGrafter"/>
</dbReference>
<dbReference type="STRING" id="1661398.A0A482VY69"/>
<evidence type="ECO:0000256" key="6">
    <source>
        <dbReference type="ARBA" id="ARBA00023273"/>
    </source>
</evidence>
<dbReference type="Pfam" id="PF14783">
    <property type="entry name" value="BBS2_Mid"/>
    <property type="match status" value="1"/>
</dbReference>
<reference evidence="11 12" key="1">
    <citation type="submission" date="2017-03" db="EMBL/GenBank/DDBJ databases">
        <title>Genome of the blue death feigning beetle - Asbolus verrucosus.</title>
        <authorList>
            <person name="Rider S.D."/>
        </authorList>
    </citation>
    <scope>NUCLEOTIDE SEQUENCE [LARGE SCALE GENOMIC DNA]</scope>
    <source>
        <strain evidence="11">Butters</strain>
        <tissue evidence="11">Head and leg muscle</tissue>
    </source>
</reference>
<dbReference type="Pfam" id="PF14782">
    <property type="entry name" value="BBS2_GAE"/>
    <property type="match status" value="1"/>
</dbReference>
<dbReference type="GO" id="GO:1905515">
    <property type="term" value="P:non-motile cilium assembly"/>
    <property type="evidence" value="ECO:0007669"/>
    <property type="project" value="InterPro"/>
</dbReference>
<evidence type="ECO:0000256" key="4">
    <source>
        <dbReference type="ARBA" id="ARBA00023069"/>
    </source>
</evidence>
<evidence type="ECO:0000259" key="7">
    <source>
        <dbReference type="Pfam" id="PF14782"/>
    </source>
</evidence>
<keyword evidence="5" id="KW-0206">Cytoskeleton</keyword>
<dbReference type="InterPro" id="IPR055379">
    <property type="entry name" value="BBS2_pf_dom"/>
</dbReference>
<evidence type="ECO:0000313" key="11">
    <source>
        <dbReference type="EMBL" id="RZC37227.1"/>
    </source>
</evidence>
<evidence type="ECO:0000259" key="9">
    <source>
        <dbReference type="Pfam" id="PF23350"/>
    </source>
</evidence>
<comment type="caution">
    <text evidence="11">The sequence shown here is derived from an EMBL/GenBank/DDBJ whole genome shotgun (WGS) entry which is preliminary data.</text>
</comment>
<feature type="domain" description="BBS2 GAE" evidence="7">
    <location>
        <begin position="269"/>
        <end position="355"/>
    </location>
</feature>
<protein>
    <submittedName>
        <fullName evidence="11">Bardet-Biedl syndrome 2 protein-like</fullName>
    </submittedName>
</protein>
<dbReference type="AlphaFoldDB" id="A0A482VY69"/>
<dbReference type="GO" id="GO:0043005">
    <property type="term" value="C:neuron projection"/>
    <property type="evidence" value="ECO:0007669"/>
    <property type="project" value="TreeGrafter"/>
</dbReference>
<feature type="domain" description="BBS2 platform" evidence="9">
    <location>
        <begin position="363"/>
        <end position="449"/>
    </location>
</feature>